<dbReference type="PROSITE" id="PS00284">
    <property type="entry name" value="SERPIN"/>
    <property type="match status" value="1"/>
</dbReference>
<dbReference type="EnsemblMetazoa" id="BGLB017024-RA">
    <property type="protein sequence ID" value="BGLB017024-PA"/>
    <property type="gene ID" value="BGLB017024"/>
</dbReference>
<sequence>MLLLCRPGLTLDVTMWTHGILVMTVGLAYSISDQSVVHGLSNETEIHKLTSAVSMFSNDLYRTLAVNAVNIVYSPFSIHTALSMAYLGAREETELSMQTTLRLSKFISLESHFVAFDLINDVTQMDTVQVYVANGMWLNASFKVFQDYQEVTSVLYNAVSQNIDFTSPDGPETPINSWVANQTRNQITSFLLPNTISLDTRLILINTFYFNGTWKSPFDGAFTKKDTFTLSNGSQIETDFMMQTEEYGVKFSTVEGIDVIRIPFKKNRFAFYIALPRSVSGLNDFEQKLMKESFDINHLFTDLEKTYVNLKMPKFKLTASIHLTRSLKDLGMAIAFGPKANFSGISDQDLFISDVVQKATIEVQEAGVTASAASGVLLKDVAFFESSVDFYVDHPFMFFLRDDDIELILVAGKLTVPALTEISLD</sequence>
<dbReference type="AlphaFoldDB" id="A0A2C9KAR4"/>
<proteinExistence type="inferred from homology"/>
<evidence type="ECO:0000256" key="2">
    <source>
        <dbReference type="RuleBase" id="RU000411"/>
    </source>
</evidence>
<dbReference type="Gene3D" id="2.30.39.10">
    <property type="entry name" value="Alpha-1-antitrypsin, domain 1"/>
    <property type="match status" value="1"/>
</dbReference>
<dbReference type="PANTHER" id="PTHR11461:SF211">
    <property type="entry name" value="GH10112P-RELATED"/>
    <property type="match status" value="1"/>
</dbReference>
<dbReference type="OrthoDB" id="1063785at2759"/>
<dbReference type="Proteomes" id="UP000076420">
    <property type="component" value="Unassembled WGS sequence"/>
</dbReference>
<dbReference type="RefSeq" id="XP_013061763.2">
    <property type="nucleotide sequence ID" value="XM_013206309.2"/>
</dbReference>
<evidence type="ECO:0000313" key="4">
    <source>
        <dbReference type="EnsemblMetazoa" id="BGLB017024-PA"/>
    </source>
</evidence>
<protein>
    <recommendedName>
        <fullName evidence="3">Serpin domain-containing protein</fullName>
    </recommendedName>
</protein>
<dbReference type="Gene3D" id="3.30.497.10">
    <property type="entry name" value="Antithrombin, subunit I, domain 2"/>
    <property type="match status" value="1"/>
</dbReference>
<dbReference type="GO" id="GO:0005615">
    <property type="term" value="C:extracellular space"/>
    <property type="evidence" value="ECO:0007669"/>
    <property type="project" value="InterPro"/>
</dbReference>
<evidence type="ECO:0000313" key="5">
    <source>
        <dbReference type="Proteomes" id="UP000076420"/>
    </source>
</evidence>
<comment type="similarity">
    <text evidence="1 2">Belongs to the serpin family.</text>
</comment>
<dbReference type="InterPro" id="IPR036186">
    <property type="entry name" value="Serpin_sf"/>
</dbReference>
<reference evidence="4" key="1">
    <citation type="submission" date="2020-05" db="UniProtKB">
        <authorList>
            <consortium name="EnsemblMetazoa"/>
        </authorList>
    </citation>
    <scope>IDENTIFICATION</scope>
    <source>
        <strain evidence="4">BB02</strain>
    </source>
</reference>
<dbReference type="InterPro" id="IPR023795">
    <property type="entry name" value="Serpin_CS"/>
</dbReference>
<dbReference type="InterPro" id="IPR042178">
    <property type="entry name" value="Serpin_sf_1"/>
</dbReference>
<dbReference type="InterPro" id="IPR000215">
    <property type="entry name" value="Serpin_fam"/>
</dbReference>
<dbReference type="GO" id="GO:0004867">
    <property type="term" value="F:serine-type endopeptidase inhibitor activity"/>
    <property type="evidence" value="ECO:0007669"/>
    <property type="project" value="InterPro"/>
</dbReference>
<accession>A0A2C9KAR4</accession>
<feature type="domain" description="Serpin" evidence="3">
    <location>
        <begin position="58"/>
        <end position="417"/>
    </location>
</feature>
<dbReference type="InterPro" id="IPR042185">
    <property type="entry name" value="Serpin_sf_2"/>
</dbReference>
<gene>
    <name evidence="4" type="primary">106051168</name>
</gene>
<dbReference type="VEuPathDB" id="VectorBase:BGLB017024"/>
<evidence type="ECO:0000256" key="1">
    <source>
        <dbReference type="ARBA" id="ARBA00009500"/>
    </source>
</evidence>
<dbReference type="KEGG" id="bgt:106051168"/>
<evidence type="ECO:0000259" key="3">
    <source>
        <dbReference type="SMART" id="SM00093"/>
    </source>
</evidence>
<name>A0A2C9KAR4_BIOGL</name>
<dbReference type="InterPro" id="IPR023796">
    <property type="entry name" value="Serpin_dom"/>
</dbReference>
<organism evidence="4 5">
    <name type="scientific">Biomphalaria glabrata</name>
    <name type="common">Bloodfluke planorb</name>
    <name type="synonym">Freshwater snail</name>
    <dbReference type="NCBI Taxonomy" id="6526"/>
    <lineage>
        <taxon>Eukaryota</taxon>
        <taxon>Metazoa</taxon>
        <taxon>Spiralia</taxon>
        <taxon>Lophotrochozoa</taxon>
        <taxon>Mollusca</taxon>
        <taxon>Gastropoda</taxon>
        <taxon>Heterobranchia</taxon>
        <taxon>Euthyneura</taxon>
        <taxon>Panpulmonata</taxon>
        <taxon>Hygrophila</taxon>
        <taxon>Lymnaeoidea</taxon>
        <taxon>Planorbidae</taxon>
        <taxon>Biomphalaria</taxon>
    </lineage>
</organism>
<dbReference type="SMART" id="SM00093">
    <property type="entry name" value="SERPIN"/>
    <property type="match status" value="1"/>
</dbReference>
<dbReference type="PANTHER" id="PTHR11461">
    <property type="entry name" value="SERINE PROTEASE INHIBITOR, SERPIN"/>
    <property type="match status" value="1"/>
</dbReference>
<dbReference type="SUPFAM" id="SSF56574">
    <property type="entry name" value="Serpins"/>
    <property type="match status" value="1"/>
</dbReference>
<dbReference type="VEuPathDB" id="VectorBase:BGLAX_050196"/>
<dbReference type="Pfam" id="PF00079">
    <property type="entry name" value="Serpin"/>
    <property type="match status" value="1"/>
</dbReference>
<dbReference type="CDD" id="cd19602">
    <property type="entry name" value="serpin_mollusks"/>
    <property type="match status" value="1"/>
</dbReference>